<dbReference type="Proteomes" id="UP001500220">
    <property type="component" value="Unassembled WGS sequence"/>
</dbReference>
<evidence type="ECO:0000259" key="1">
    <source>
        <dbReference type="Pfam" id="PF00501"/>
    </source>
</evidence>
<gene>
    <name evidence="3" type="ORF">GCM10009545_38940</name>
    <name evidence="4" type="ORF">GCM10011581_17320</name>
</gene>
<dbReference type="PRINTS" id="PR00154">
    <property type="entry name" value="AMPBINDING"/>
</dbReference>
<comment type="caution">
    <text evidence="4">The sequence shown here is derived from an EMBL/GenBank/DDBJ whole genome shotgun (WGS) entry which is preliminary data.</text>
</comment>
<name>A0A917JPN3_9PSEU</name>
<dbReference type="InterPro" id="IPR010071">
    <property type="entry name" value="AA_adenyl_dom"/>
</dbReference>
<dbReference type="AlphaFoldDB" id="A0A917JPN3"/>
<sequence length="500" mass="54274">MSTGPFSRLHDLVVAAARRFPDRLAVSASDGQLTYRQLDELANRIGWALRARGVRRGDRVAIWLDKSVRLVATMQGVLRAGAGYVPIDPLGPVDRAARVISDCAARAVVTTPALADALRAHGLSLDGADTTCLSAWSDVLASPSEPLPDQGGGADDLAYILYTSGSTGTPKGVCLSHTNALAFVEWAATELRAVHTDRFANHAPPQFDLSVLDIYAAFRAGASVHLVPHEHAYAPEKLVSFLHQQDITVWYSVPSALMLMTREGGLCDEKPARLRAVLFAGEPYPVRQLRELRNRWPQVRFLNLYGPTETNVCTCYEVPVLPDDDDDQIPIGRACSGDRVWAERDDGHKAGVGEEGELVVAGPTVMLGYWGHPPQQDRPYRTGDRVVLGADGAYRYLGRRDGMVKVRGHRVEIGEVEAALHAHPGIAEVAVTVVGEGLAARLVACAVASGAQVPDLLDIKRHCARSLPRYMIVDSVRWVDALPRNHNGKVDRKRLLASVG</sequence>
<evidence type="ECO:0000259" key="2">
    <source>
        <dbReference type="Pfam" id="PF13193"/>
    </source>
</evidence>
<dbReference type="Gene3D" id="3.40.50.12780">
    <property type="entry name" value="N-terminal domain of ligase-like"/>
    <property type="match status" value="1"/>
</dbReference>
<reference evidence="4 5" key="2">
    <citation type="journal article" date="2014" name="Int. J. Syst. Evol. Microbiol.">
        <title>Complete genome sequence of Corynebacterium casei LMG S-19264T (=DSM 44701T), isolated from a smear-ripened cheese.</title>
        <authorList>
            <consortium name="US DOE Joint Genome Institute (JGI-PGF)"/>
            <person name="Walter F."/>
            <person name="Albersmeier A."/>
            <person name="Kalinowski J."/>
            <person name="Ruckert C."/>
        </authorList>
    </citation>
    <scope>NUCLEOTIDE SEQUENCE [LARGE SCALE GENOMIC DNA]</scope>
    <source>
        <strain evidence="4 5">CGMCC 4.7206</strain>
    </source>
</reference>
<dbReference type="InterPro" id="IPR042099">
    <property type="entry name" value="ANL_N_sf"/>
</dbReference>
<accession>A0A917JPN3</accession>
<evidence type="ECO:0000313" key="6">
    <source>
        <dbReference type="Proteomes" id="UP001500220"/>
    </source>
</evidence>
<reference evidence="6" key="3">
    <citation type="journal article" date="2019" name="Int. J. Syst. Evol. Microbiol.">
        <title>The Global Catalogue of Microorganisms (GCM) 10K type strain sequencing project: providing services to taxonomists for standard genome sequencing and annotation.</title>
        <authorList>
            <consortium name="The Broad Institute Genomics Platform"/>
            <consortium name="The Broad Institute Genome Sequencing Center for Infectious Disease"/>
            <person name="Wu L."/>
            <person name="Ma J."/>
        </authorList>
    </citation>
    <scope>NUCLEOTIDE SEQUENCE [LARGE SCALE GENOMIC DNA]</scope>
    <source>
        <strain evidence="6">JCM 10664</strain>
    </source>
</reference>
<keyword evidence="6" id="KW-1185">Reference proteome</keyword>
<dbReference type="Gene3D" id="3.30.300.30">
    <property type="match status" value="1"/>
</dbReference>
<protein>
    <submittedName>
        <fullName evidence="4">D-alanine--poly(Phosphoribitol) ligase</fullName>
    </submittedName>
</protein>
<feature type="domain" description="AMP-binding enzyme C-terminal" evidence="2">
    <location>
        <begin position="415"/>
        <end position="489"/>
    </location>
</feature>
<dbReference type="InterPro" id="IPR000873">
    <property type="entry name" value="AMP-dep_synth/lig_dom"/>
</dbReference>
<dbReference type="GO" id="GO:0043041">
    <property type="term" value="P:amino acid activation for nonribosomal peptide biosynthetic process"/>
    <property type="evidence" value="ECO:0007669"/>
    <property type="project" value="TreeGrafter"/>
</dbReference>
<dbReference type="GO" id="GO:0016874">
    <property type="term" value="F:ligase activity"/>
    <property type="evidence" value="ECO:0007669"/>
    <property type="project" value="UniProtKB-KW"/>
</dbReference>
<dbReference type="SUPFAM" id="SSF56801">
    <property type="entry name" value="Acetyl-CoA synthetase-like"/>
    <property type="match status" value="1"/>
</dbReference>
<keyword evidence="4" id="KW-0436">Ligase</keyword>
<evidence type="ECO:0000313" key="3">
    <source>
        <dbReference type="EMBL" id="GAA0532646.1"/>
    </source>
</evidence>
<feature type="domain" description="AMP-dependent synthetase/ligase" evidence="1">
    <location>
        <begin position="15"/>
        <end position="370"/>
    </location>
</feature>
<dbReference type="Pfam" id="PF13193">
    <property type="entry name" value="AMP-binding_C"/>
    <property type="match status" value="1"/>
</dbReference>
<organism evidence="4 5">
    <name type="scientific">Saccharopolyspora thermophila</name>
    <dbReference type="NCBI Taxonomy" id="89367"/>
    <lineage>
        <taxon>Bacteria</taxon>
        <taxon>Bacillati</taxon>
        <taxon>Actinomycetota</taxon>
        <taxon>Actinomycetes</taxon>
        <taxon>Pseudonocardiales</taxon>
        <taxon>Pseudonocardiaceae</taxon>
        <taxon>Saccharopolyspora</taxon>
    </lineage>
</organism>
<proteinExistence type="predicted"/>
<dbReference type="GO" id="GO:0044550">
    <property type="term" value="P:secondary metabolite biosynthetic process"/>
    <property type="evidence" value="ECO:0007669"/>
    <property type="project" value="TreeGrafter"/>
</dbReference>
<evidence type="ECO:0000313" key="5">
    <source>
        <dbReference type="Proteomes" id="UP000597989"/>
    </source>
</evidence>
<reference evidence="3" key="5">
    <citation type="submission" date="2023-12" db="EMBL/GenBank/DDBJ databases">
        <authorList>
            <person name="Sun Q."/>
            <person name="Inoue M."/>
        </authorList>
    </citation>
    <scope>NUCLEOTIDE SEQUENCE</scope>
    <source>
        <strain evidence="3">JCM 10664</strain>
    </source>
</reference>
<dbReference type="CDD" id="cd05930">
    <property type="entry name" value="A_NRPS"/>
    <property type="match status" value="1"/>
</dbReference>
<dbReference type="InterPro" id="IPR020459">
    <property type="entry name" value="AMP-binding"/>
</dbReference>
<dbReference type="PROSITE" id="PS00455">
    <property type="entry name" value="AMP_BINDING"/>
    <property type="match status" value="1"/>
</dbReference>
<dbReference type="InterPro" id="IPR045851">
    <property type="entry name" value="AMP-bd_C_sf"/>
</dbReference>
<dbReference type="Pfam" id="PF00501">
    <property type="entry name" value="AMP-binding"/>
    <property type="match status" value="1"/>
</dbReference>
<dbReference type="PANTHER" id="PTHR45527:SF1">
    <property type="entry name" value="FATTY ACID SYNTHASE"/>
    <property type="match status" value="1"/>
</dbReference>
<dbReference type="NCBIfam" id="TIGR01733">
    <property type="entry name" value="AA-adenyl-dom"/>
    <property type="match status" value="1"/>
</dbReference>
<reference evidence="4" key="4">
    <citation type="submission" date="2020-09" db="EMBL/GenBank/DDBJ databases">
        <authorList>
            <person name="Sun Q."/>
            <person name="Zhou Y."/>
        </authorList>
    </citation>
    <scope>NUCLEOTIDE SEQUENCE</scope>
    <source>
        <strain evidence="4">CGMCC 4.7206</strain>
    </source>
</reference>
<dbReference type="RefSeq" id="WP_229679952.1">
    <property type="nucleotide sequence ID" value="NZ_BAAAHC010000015.1"/>
</dbReference>
<evidence type="ECO:0000313" key="4">
    <source>
        <dbReference type="EMBL" id="GGI80567.1"/>
    </source>
</evidence>
<dbReference type="PANTHER" id="PTHR45527">
    <property type="entry name" value="NONRIBOSOMAL PEPTIDE SYNTHETASE"/>
    <property type="match status" value="1"/>
</dbReference>
<dbReference type="EMBL" id="BMMT01000004">
    <property type="protein sequence ID" value="GGI80567.1"/>
    <property type="molecule type" value="Genomic_DNA"/>
</dbReference>
<reference evidence="3" key="1">
    <citation type="journal article" date="2014" name="Int. J. Syst. Evol. Microbiol.">
        <title>Complete genome of a new Firmicutes species belonging to the dominant human colonic microbiota ('Ruminococcus bicirculans') reveals two chromosomes and a selective capacity to utilize plant glucans.</title>
        <authorList>
            <consortium name="NISC Comparative Sequencing Program"/>
            <person name="Wegmann U."/>
            <person name="Louis P."/>
            <person name="Goesmann A."/>
            <person name="Henrissat B."/>
            <person name="Duncan S.H."/>
            <person name="Flint H.J."/>
        </authorList>
    </citation>
    <scope>NUCLEOTIDE SEQUENCE</scope>
    <source>
        <strain evidence="3">JCM 10664</strain>
    </source>
</reference>
<dbReference type="GO" id="GO:0031177">
    <property type="term" value="F:phosphopantetheine binding"/>
    <property type="evidence" value="ECO:0007669"/>
    <property type="project" value="TreeGrafter"/>
</dbReference>
<dbReference type="InterPro" id="IPR025110">
    <property type="entry name" value="AMP-bd_C"/>
</dbReference>
<dbReference type="Proteomes" id="UP000597989">
    <property type="component" value="Unassembled WGS sequence"/>
</dbReference>
<dbReference type="EMBL" id="BAAAHC010000015">
    <property type="protein sequence ID" value="GAA0532646.1"/>
    <property type="molecule type" value="Genomic_DNA"/>
</dbReference>
<dbReference type="GO" id="GO:0005737">
    <property type="term" value="C:cytoplasm"/>
    <property type="evidence" value="ECO:0007669"/>
    <property type="project" value="TreeGrafter"/>
</dbReference>
<dbReference type="InterPro" id="IPR020845">
    <property type="entry name" value="AMP-binding_CS"/>
</dbReference>